<protein>
    <submittedName>
        <fullName evidence="1">Uncharacterized protein</fullName>
    </submittedName>
</protein>
<evidence type="ECO:0000313" key="1">
    <source>
        <dbReference type="EMBL" id="SEU21234.1"/>
    </source>
</evidence>
<name>A0A1I0KCB9_9FIRM</name>
<sequence length="145" mass="16923">MINYEYTDFRMDNDGITFDGVMDGGVLISIPFADDTPKAIKNILYAMIRWNIDEWLRDNANNGYILEPGHLMLNARMQITYDSSGASPSYCIVMVITDFTEVKNQQEIWIDDTYNIQVETPELRMEFKKYCQQKLNEVLFPIDKN</sequence>
<proteinExistence type="predicted"/>
<organism evidence="1 2">
    <name type="scientific">Enterocloster clostridioformis</name>
    <dbReference type="NCBI Taxonomy" id="1531"/>
    <lineage>
        <taxon>Bacteria</taxon>
        <taxon>Bacillati</taxon>
        <taxon>Bacillota</taxon>
        <taxon>Clostridia</taxon>
        <taxon>Lachnospirales</taxon>
        <taxon>Lachnospiraceae</taxon>
        <taxon>Enterocloster</taxon>
    </lineage>
</organism>
<accession>A0A1I0KCB9</accession>
<dbReference type="RefSeq" id="WP_074664518.1">
    <property type="nucleotide sequence ID" value="NZ_FOJH01000106.1"/>
</dbReference>
<gene>
    <name evidence="1" type="ORF">SAMN05216521_11118</name>
</gene>
<reference evidence="1 2" key="1">
    <citation type="submission" date="2016-10" db="EMBL/GenBank/DDBJ databases">
        <authorList>
            <person name="Varghese N."/>
            <person name="Submissions S."/>
        </authorList>
    </citation>
    <scope>NUCLEOTIDE SEQUENCE [LARGE SCALE GENOMIC DNA]</scope>
    <source>
        <strain evidence="1 2">NLAE-zl-C196</strain>
    </source>
</reference>
<comment type="caution">
    <text evidence="1">The sequence shown here is derived from an EMBL/GenBank/DDBJ whole genome shotgun (WGS) entry which is preliminary data.</text>
</comment>
<dbReference type="EMBL" id="FOIO01000111">
    <property type="protein sequence ID" value="SEU21234.1"/>
    <property type="molecule type" value="Genomic_DNA"/>
</dbReference>
<dbReference type="Proteomes" id="UP000182121">
    <property type="component" value="Unassembled WGS sequence"/>
</dbReference>
<evidence type="ECO:0000313" key="2">
    <source>
        <dbReference type="Proteomes" id="UP000182121"/>
    </source>
</evidence>
<dbReference type="AlphaFoldDB" id="A0A1I0KCB9"/>